<dbReference type="KEGG" id="sus:Acid_3789"/>
<dbReference type="Pfam" id="PF01869">
    <property type="entry name" value="BcrAD_BadFG"/>
    <property type="match status" value="1"/>
</dbReference>
<dbReference type="EMBL" id="CP000473">
    <property type="protein sequence ID" value="ABJ84759.1"/>
    <property type="molecule type" value="Genomic_DNA"/>
</dbReference>
<dbReference type="CDD" id="cd24007">
    <property type="entry name" value="ASKHA_NBD_eukNAGK-like"/>
    <property type="match status" value="1"/>
</dbReference>
<accession>Q020A6</accession>
<dbReference type="PANTHER" id="PTHR43190:SF3">
    <property type="entry name" value="N-ACETYL-D-GLUCOSAMINE KINASE"/>
    <property type="match status" value="1"/>
</dbReference>
<proteinExistence type="predicted"/>
<dbReference type="SUPFAM" id="SSF53067">
    <property type="entry name" value="Actin-like ATPase domain"/>
    <property type="match status" value="2"/>
</dbReference>
<dbReference type="eggNOG" id="COG2971">
    <property type="taxonomic scope" value="Bacteria"/>
</dbReference>
<dbReference type="Gene3D" id="3.30.420.40">
    <property type="match status" value="2"/>
</dbReference>
<dbReference type="HOGENOM" id="CLU_016274_1_2_0"/>
<dbReference type="InterPro" id="IPR002731">
    <property type="entry name" value="ATPase_BadF"/>
</dbReference>
<protein>
    <submittedName>
        <fullName evidence="2">ATPase, BadF/BadG/BcrA/BcrD type</fullName>
    </submittedName>
</protein>
<dbReference type="InterPro" id="IPR043129">
    <property type="entry name" value="ATPase_NBD"/>
</dbReference>
<dbReference type="InParanoid" id="Q020A6"/>
<sequence length="313" mass="32133">MRLFLGVDGGQSGTAAIIGDETGRVLGAGEGGPCNHAAAGEGRAKLEHAVAGSVGAACAQAGLEAATVSFEAACFGMSGGPDDKREILAGILRAEHLTVTNDAVIALAGATATGQGIITIAGTGSIAFGRSASGCTARAGGWGYVFGDEGGGFDIARQALRAALRMEEGWGPRTALREILLAETGARDINDLLHRFYTPEWPRSRVATLARVVDSAAAESDAVAAEILRGEAQQLAMLAGAVRGQLWQEGDPVEVAYIGGVFESALLRETFRTLVELHSGVHCGPPRRGPAEGALLEAYRSVGLNPVLWGSQS</sequence>
<dbReference type="AlphaFoldDB" id="Q020A6"/>
<dbReference type="OrthoDB" id="9772633at2"/>
<evidence type="ECO:0000313" key="2">
    <source>
        <dbReference type="EMBL" id="ABJ84759.1"/>
    </source>
</evidence>
<feature type="domain" description="ATPase BadF/BadG/BcrA/BcrD type" evidence="1">
    <location>
        <begin position="5"/>
        <end position="296"/>
    </location>
</feature>
<organism evidence="2">
    <name type="scientific">Solibacter usitatus (strain Ellin6076)</name>
    <dbReference type="NCBI Taxonomy" id="234267"/>
    <lineage>
        <taxon>Bacteria</taxon>
        <taxon>Pseudomonadati</taxon>
        <taxon>Acidobacteriota</taxon>
        <taxon>Terriglobia</taxon>
        <taxon>Bryobacterales</taxon>
        <taxon>Solibacteraceae</taxon>
        <taxon>Candidatus Solibacter</taxon>
    </lineage>
</organism>
<dbReference type="STRING" id="234267.Acid_3789"/>
<evidence type="ECO:0000259" key="1">
    <source>
        <dbReference type="Pfam" id="PF01869"/>
    </source>
</evidence>
<dbReference type="PANTHER" id="PTHR43190">
    <property type="entry name" value="N-ACETYL-D-GLUCOSAMINE KINASE"/>
    <property type="match status" value="1"/>
</dbReference>
<reference evidence="2" key="1">
    <citation type="submission" date="2006-10" db="EMBL/GenBank/DDBJ databases">
        <title>Complete sequence of Solibacter usitatus Ellin6076.</title>
        <authorList>
            <consortium name="US DOE Joint Genome Institute"/>
            <person name="Copeland A."/>
            <person name="Lucas S."/>
            <person name="Lapidus A."/>
            <person name="Barry K."/>
            <person name="Detter J.C."/>
            <person name="Glavina del Rio T."/>
            <person name="Hammon N."/>
            <person name="Israni S."/>
            <person name="Dalin E."/>
            <person name="Tice H."/>
            <person name="Pitluck S."/>
            <person name="Thompson L.S."/>
            <person name="Brettin T."/>
            <person name="Bruce D."/>
            <person name="Han C."/>
            <person name="Tapia R."/>
            <person name="Gilna P."/>
            <person name="Schmutz J."/>
            <person name="Larimer F."/>
            <person name="Land M."/>
            <person name="Hauser L."/>
            <person name="Kyrpides N."/>
            <person name="Mikhailova N."/>
            <person name="Janssen P.H."/>
            <person name="Kuske C.R."/>
            <person name="Richardson P."/>
        </authorList>
    </citation>
    <scope>NUCLEOTIDE SEQUENCE</scope>
    <source>
        <strain evidence="2">Ellin6076</strain>
    </source>
</reference>
<gene>
    <name evidence="2" type="ordered locus">Acid_3789</name>
</gene>
<name>Q020A6_SOLUE</name>
<dbReference type="InterPro" id="IPR052519">
    <property type="entry name" value="Euk-type_GlcNAc_Kinase"/>
</dbReference>